<dbReference type="AlphaFoldDB" id="A0A8E2ECL5"/>
<dbReference type="InterPro" id="IPR039874">
    <property type="entry name" value="WAPL"/>
</dbReference>
<dbReference type="Proteomes" id="UP000250266">
    <property type="component" value="Unassembled WGS sequence"/>
</dbReference>
<accession>A0A8E2ECL5</accession>
<dbReference type="OrthoDB" id="78088at2759"/>
<evidence type="ECO:0000313" key="5">
    <source>
        <dbReference type="Proteomes" id="UP000250266"/>
    </source>
</evidence>
<dbReference type="EMBL" id="KV744927">
    <property type="protein sequence ID" value="OCK81279.1"/>
    <property type="molecule type" value="Genomic_DNA"/>
</dbReference>
<reference evidence="4 5" key="1">
    <citation type="journal article" date="2016" name="Nat. Commun.">
        <title>Ectomycorrhizal ecology is imprinted in the genome of the dominant symbiotic fungus Cenococcum geophilum.</title>
        <authorList>
            <consortium name="DOE Joint Genome Institute"/>
            <person name="Peter M."/>
            <person name="Kohler A."/>
            <person name="Ohm R.A."/>
            <person name="Kuo A."/>
            <person name="Krutzmann J."/>
            <person name="Morin E."/>
            <person name="Arend M."/>
            <person name="Barry K.W."/>
            <person name="Binder M."/>
            <person name="Choi C."/>
            <person name="Clum A."/>
            <person name="Copeland A."/>
            <person name="Grisel N."/>
            <person name="Haridas S."/>
            <person name="Kipfer T."/>
            <person name="LaButti K."/>
            <person name="Lindquist E."/>
            <person name="Lipzen A."/>
            <person name="Maire R."/>
            <person name="Meier B."/>
            <person name="Mihaltcheva S."/>
            <person name="Molinier V."/>
            <person name="Murat C."/>
            <person name="Poggeler S."/>
            <person name="Quandt C.A."/>
            <person name="Sperisen C."/>
            <person name="Tritt A."/>
            <person name="Tisserant E."/>
            <person name="Crous P.W."/>
            <person name="Henrissat B."/>
            <person name="Nehls U."/>
            <person name="Egli S."/>
            <person name="Spatafora J.W."/>
            <person name="Grigoriev I.V."/>
            <person name="Martin F.M."/>
        </authorList>
    </citation>
    <scope>NUCLEOTIDE SEQUENCE [LARGE SCALE GENOMIC DNA]</scope>
    <source>
        <strain evidence="4 5">CBS 459.81</strain>
    </source>
</reference>
<dbReference type="PANTHER" id="PTHR22100:SF13">
    <property type="entry name" value="WINGS APART-LIKE PROTEIN HOMOLOG"/>
    <property type="match status" value="1"/>
</dbReference>
<feature type="compositionally biased region" description="Polar residues" evidence="2">
    <location>
        <begin position="175"/>
        <end position="198"/>
    </location>
</feature>
<dbReference type="Pfam" id="PF07814">
    <property type="entry name" value="WAPL"/>
    <property type="match status" value="1"/>
</dbReference>
<feature type="compositionally biased region" description="Acidic residues" evidence="2">
    <location>
        <begin position="430"/>
        <end position="440"/>
    </location>
</feature>
<evidence type="ECO:0000313" key="4">
    <source>
        <dbReference type="EMBL" id="OCK81279.1"/>
    </source>
</evidence>
<feature type="compositionally biased region" description="Polar residues" evidence="2">
    <location>
        <begin position="457"/>
        <end position="474"/>
    </location>
</feature>
<evidence type="ECO:0000256" key="1">
    <source>
        <dbReference type="ARBA" id="ARBA00006854"/>
    </source>
</evidence>
<keyword evidence="5" id="KW-1185">Reference proteome</keyword>
<comment type="similarity">
    <text evidence="1">Belongs to the WAPL family.</text>
</comment>
<dbReference type="PANTHER" id="PTHR22100">
    <property type="entry name" value="WINGS APART-LIKE PROTEIN HOMOLOG"/>
    <property type="match status" value="1"/>
</dbReference>
<gene>
    <name evidence="4" type="ORF">K432DRAFT_326672</name>
</gene>
<organism evidence="4 5">
    <name type="scientific">Lepidopterella palustris CBS 459.81</name>
    <dbReference type="NCBI Taxonomy" id="1314670"/>
    <lineage>
        <taxon>Eukaryota</taxon>
        <taxon>Fungi</taxon>
        <taxon>Dikarya</taxon>
        <taxon>Ascomycota</taxon>
        <taxon>Pezizomycotina</taxon>
        <taxon>Dothideomycetes</taxon>
        <taxon>Pleosporomycetidae</taxon>
        <taxon>Mytilinidiales</taxon>
        <taxon>Argynnaceae</taxon>
        <taxon>Lepidopterella</taxon>
    </lineage>
</organism>
<feature type="compositionally biased region" description="Polar residues" evidence="2">
    <location>
        <begin position="488"/>
        <end position="498"/>
    </location>
</feature>
<feature type="compositionally biased region" description="Polar residues" evidence="2">
    <location>
        <begin position="59"/>
        <end position="71"/>
    </location>
</feature>
<feature type="compositionally biased region" description="Polar residues" evidence="2">
    <location>
        <begin position="207"/>
        <end position="223"/>
    </location>
</feature>
<evidence type="ECO:0000259" key="3">
    <source>
        <dbReference type="Pfam" id="PF07814"/>
    </source>
</evidence>
<sequence length="1032" mass="112982">MAAAAMNSSLSVAQRRKRIATYGKAARSNNFTFHADVSSPERLNKQLGGWNGGLKKPETLSNASSKLPSRGSSREPPVSHLEVFDVPSDNEEIASKQTPAKPATVRRPAKLAGLDVSVSDDNAARSRRNVKVPATMKPSGASVFDVPSSDDEDALSNPMPTKSRPAQVSGAKISPKSQTSSNQRSPRPTIDSDSSTTANKRKRYTPQPAQGSQGVKGQANQYRDTIPAEHQRSAKQLRMEDDVPRVRNNGVEVVIPSPPKSRKLVATDATAINKPRRTKTRTLPAKSPMPRMQSSPAKLHEMLAVRESRPARYPSPLPSVPSSPGQDQTMMDVTTPSTPPRQPSSPPTGASVIKIGSVTPRQKQVWSNLLDDSPETTTPGIMKLGDLRISERRAIGAHSQLARSLSDVPQSALTRRTRLVDRLKNAAPVVDEEEETEDDDMNHIPAETPRVGPDETAGNSTSCRQGSWSRSTPATDLPETMDVDLEPASNSQSSQTVPLLNGGPKVTYAKQRSYLDEDSLEKELMFALPMDSSPAGESSRRRVKTTNSISTRGAPISDMDDLDESTNTVRPIHELRKQGENYRFESDTQALLDDIKDQSTFGKSRRRNAMLELCAKLFDDGYVGRMVDLGLDRQLFTILKSASDPIFGFTAAVAIALVVKAGVAPNVMDHIYRSEALTMLATHLDNGTDVIRIAKERKTNLSKVAQGTVADFRKLVQQSSLWEDEKPEVLSPQVVALRSMELVIRGLRGIGNTDHLLEDQAVSKLLDLAIAPCERLASKSHSSSDLLVLGLFLSIAESISCASTRDVAWSAKLIGRFVETIPVFFQAEGSVPAKLESLATRLCINLTNNNLRVCESFAGPQFVQPLVVSIDTKFKMLLGPLDEEQRDRLLNGLILCLGAMFNLSELSDKARFSVIANGDVLLVAFVQSFLHGVERASHADSIEESLTNVAYGYLTVLLGNLCQNDQIRHKVRNMLPEKRLDILLNAVQEFIQYHQKVDKEAFEGDEGQETSANYTERLQAVVDRLRFAELVV</sequence>
<dbReference type="InterPro" id="IPR011989">
    <property type="entry name" value="ARM-like"/>
</dbReference>
<feature type="region of interest" description="Disordered" evidence="2">
    <location>
        <begin position="309"/>
        <end position="349"/>
    </location>
</feature>
<feature type="domain" description="Wings apart-like protein C-terminal" evidence="3">
    <location>
        <begin position="569"/>
        <end position="909"/>
    </location>
</feature>
<feature type="compositionally biased region" description="Basic and acidic residues" evidence="2">
    <location>
        <begin position="226"/>
        <end position="245"/>
    </location>
</feature>
<dbReference type="InterPro" id="IPR022771">
    <property type="entry name" value="WAPL_C"/>
</dbReference>
<feature type="region of interest" description="Disordered" evidence="2">
    <location>
        <begin position="37"/>
        <end position="268"/>
    </location>
</feature>
<feature type="compositionally biased region" description="Pro residues" evidence="2">
    <location>
        <begin position="337"/>
        <end position="346"/>
    </location>
</feature>
<protein>
    <recommendedName>
        <fullName evidence="3">Wings apart-like protein C-terminal domain-containing protein</fullName>
    </recommendedName>
</protein>
<evidence type="ECO:0000256" key="2">
    <source>
        <dbReference type="SAM" id="MobiDB-lite"/>
    </source>
</evidence>
<name>A0A8E2ECL5_9PEZI</name>
<dbReference type="Gene3D" id="1.25.10.10">
    <property type="entry name" value="Leucine-rich Repeat Variant"/>
    <property type="match status" value="1"/>
</dbReference>
<feature type="region of interest" description="Disordered" evidence="2">
    <location>
        <begin position="425"/>
        <end position="504"/>
    </location>
</feature>
<proteinExistence type="inferred from homology"/>
<feature type="region of interest" description="Disordered" evidence="2">
    <location>
        <begin position="530"/>
        <end position="564"/>
    </location>
</feature>